<dbReference type="InterPro" id="IPR015422">
    <property type="entry name" value="PyrdxlP-dep_Trfase_small"/>
</dbReference>
<evidence type="ECO:0000256" key="7">
    <source>
        <dbReference type="RuleBase" id="RU004504"/>
    </source>
</evidence>
<evidence type="ECO:0000256" key="1">
    <source>
        <dbReference type="ARBA" id="ARBA00001933"/>
    </source>
</evidence>
<evidence type="ECO:0000256" key="3">
    <source>
        <dbReference type="ARBA" id="ARBA00012239"/>
    </source>
</evidence>
<protein>
    <recommendedName>
        <fullName evidence="3 8">Cysteine desulfurase</fullName>
        <ecNumber evidence="3 8">2.8.1.7</ecNumber>
    </recommendedName>
</protein>
<comment type="function">
    <text evidence="8">Catalyzes the removal of elemental sulfur and selenium atoms from L-cysteine, L-cystine, L-selenocysteine, and L-selenocystine to produce L-alanine.</text>
</comment>
<dbReference type="GO" id="GO:0031071">
    <property type="term" value="F:cysteine desulfurase activity"/>
    <property type="evidence" value="ECO:0007669"/>
    <property type="project" value="UniProtKB-UniRule"/>
</dbReference>
<gene>
    <name evidence="10" type="primary">sufS</name>
    <name evidence="10" type="ORF">H8R10_00090</name>
</gene>
<reference evidence="10 11" key="1">
    <citation type="submission" date="2020-08" db="EMBL/GenBank/DDBJ databases">
        <title>Winkia gen. nov., sp. nov., isolated from faeces of the Anser albifrons in China.</title>
        <authorList>
            <person name="Liu Q."/>
        </authorList>
    </citation>
    <scope>NUCLEOTIDE SEQUENCE [LARGE SCALE GENOMIC DNA]</scope>
    <source>
        <strain evidence="10 11">C62</strain>
    </source>
</reference>
<dbReference type="Gene3D" id="3.40.640.10">
    <property type="entry name" value="Type I PLP-dependent aspartate aminotransferase-like (Major domain)"/>
    <property type="match status" value="1"/>
</dbReference>
<dbReference type="SUPFAM" id="SSF53383">
    <property type="entry name" value="PLP-dependent transferases"/>
    <property type="match status" value="1"/>
</dbReference>
<feature type="domain" description="Aminotransferase class V" evidence="9">
    <location>
        <begin position="37"/>
        <end position="414"/>
    </location>
</feature>
<dbReference type="InterPro" id="IPR015421">
    <property type="entry name" value="PyrdxlP-dep_Trfase_major"/>
</dbReference>
<sequence>MSESTRPAIPLSADEVAHLRSEFPLLARTGRAGSPITYLDASATSQKPRVVIDAEADFYARSNGAVNRGTHVLADEASAIYEDARAAVAGFVGADPDEIAWTKNATEAFNVVAYSLLDATLAKHGAYQLGEGARIVVTRAEHHANLVPWQRLAARVGAEFAWLDLTPDGRIDLDTLDVITPNTAVVAFTHLSNVTGAFSPVTEIVAAARNVGALVVLDTCQSAAHVPLDLHALDVDVAALSAHKMCGPTGIGALYVRREVAEALPPALVGGSMVADVAMETTTYQDPPLKFEAGTQPVAQIAGWKAAVEFLSGIGMERVAAHERHITEALIDAISAIDGVRLLGPAHTRDRVAVAAFTLGDVHPHDIGQVLDATDVAIRVGHHCAIPLHRFFGVRASARASASLTTTVDEIDRLARGLEQVRQFFIR</sequence>
<dbReference type="RefSeq" id="WP_191070760.1">
    <property type="nucleotide sequence ID" value="NZ_JACRUO010000001.1"/>
</dbReference>
<dbReference type="CDD" id="cd06453">
    <property type="entry name" value="SufS_like"/>
    <property type="match status" value="1"/>
</dbReference>
<accession>A0A8I0GD24</accession>
<dbReference type="GO" id="GO:0030170">
    <property type="term" value="F:pyridoxal phosphate binding"/>
    <property type="evidence" value="ECO:0007669"/>
    <property type="project" value="UniProtKB-UniRule"/>
</dbReference>
<comment type="catalytic activity">
    <reaction evidence="6 8">
        <text>(sulfur carrier)-H + L-cysteine = (sulfur carrier)-SH + L-alanine</text>
        <dbReference type="Rhea" id="RHEA:43892"/>
        <dbReference type="Rhea" id="RHEA-COMP:14737"/>
        <dbReference type="Rhea" id="RHEA-COMP:14739"/>
        <dbReference type="ChEBI" id="CHEBI:29917"/>
        <dbReference type="ChEBI" id="CHEBI:35235"/>
        <dbReference type="ChEBI" id="CHEBI:57972"/>
        <dbReference type="ChEBI" id="CHEBI:64428"/>
        <dbReference type="EC" id="2.8.1.7"/>
    </reaction>
</comment>
<dbReference type="GO" id="GO:0006534">
    <property type="term" value="P:cysteine metabolic process"/>
    <property type="evidence" value="ECO:0007669"/>
    <property type="project" value="UniProtKB-UniRule"/>
</dbReference>
<evidence type="ECO:0000259" key="9">
    <source>
        <dbReference type="Pfam" id="PF00266"/>
    </source>
</evidence>
<dbReference type="InterPro" id="IPR015424">
    <property type="entry name" value="PyrdxlP-dep_Trfase"/>
</dbReference>
<dbReference type="InterPro" id="IPR010970">
    <property type="entry name" value="Cys_dSase_SufS"/>
</dbReference>
<proteinExistence type="inferred from homology"/>
<dbReference type="EC" id="2.8.1.7" evidence="3 8"/>
<evidence type="ECO:0000256" key="4">
    <source>
        <dbReference type="ARBA" id="ARBA00022679"/>
    </source>
</evidence>
<dbReference type="Proteomes" id="UP000627538">
    <property type="component" value="Unassembled WGS sequence"/>
</dbReference>
<dbReference type="AlphaFoldDB" id="A0A8I0GD24"/>
<dbReference type="InterPro" id="IPR020578">
    <property type="entry name" value="Aminotrans_V_PyrdxlP_BS"/>
</dbReference>
<evidence type="ECO:0000256" key="6">
    <source>
        <dbReference type="ARBA" id="ARBA00050776"/>
    </source>
</evidence>
<dbReference type="Gene3D" id="3.90.1150.10">
    <property type="entry name" value="Aspartate Aminotransferase, domain 1"/>
    <property type="match status" value="1"/>
</dbReference>
<keyword evidence="11" id="KW-1185">Reference proteome</keyword>
<evidence type="ECO:0000256" key="5">
    <source>
        <dbReference type="ARBA" id="ARBA00022898"/>
    </source>
</evidence>
<evidence type="ECO:0000313" key="11">
    <source>
        <dbReference type="Proteomes" id="UP000627538"/>
    </source>
</evidence>
<dbReference type="NCBIfam" id="TIGR01979">
    <property type="entry name" value="sufS"/>
    <property type="match status" value="1"/>
</dbReference>
<dbReference type="PROSITE" id="PS00595">
    <property type="entry name" value="AA_TRANSFER_CLASS_5"/>
    <property type="match status" value="1"/>
</dbReference>
<dbReference type="PANTHER" id="PTHR43586">
    <property type="entry name" value="CYSTEINE DESULFURASE"/>
    <property type="match status" value="1"/>
</dbReference>
<dbReference type="InterPro" id="IPR000192">
    <property type="entry name" value="Aminotrans_V_dom"/>
</dbReference>
<dbReference type="EMBL" id="JACRUO010000001">
    <property type="protein sequence ID" value="MBD3688647.1"/>
    <property type="molecule type" value="Genomic_DNA"/>
</dbReference>
<dbReference type="PANTHER" id="PTHR43586:SF8">
    <property type="entry name" value="CYSTEINE DESULFURASE 1, CHLOROPLASTIC"/>
    <property type="match status" value="1"/>
</dbReference>
<comment type="cofactor">
    <cofactor evidence="1 7">
        <name>pyridoxal 5'-phosphate</name>
        <dbReference type="ChEBI" id="CHEBI:597326"/>
    </cofactor>
</comment>
<evidence type="ECO:0000313" key="10">
    <source>
        <dbReference type="EMBL" id="MBD3688647.1"/>
    </source>
</evidence>
<keyword evidence="5 8" id="KW-0663">Pyridoxal phosphate</keyword>
<name>A0A8I0GD24_9ACTO</name>
<keyword evidence="4 8" id="KW-0808">Transferase</keyword>
<organism evidence="10 11">
    <name type="scientific">Nanchangia anserum</name>
    <dbReference type="NCBI Taxonomy" id="2692125"/>
    <lineage>
        <taxon>Bacteria</taxon>
        <taxon>Bacillati</taxon>
        <taxon>Actinomycetota</taxon>
        <taxon>Actinomycetes</taxon>
        <taxon>Actinomycetales</taxon>
        <taxon>Actinomycetaceae</taxon>
        <taxon>Nanchangia</taxon>
    </lineage>
</organism>
<comment type="similarity">
    <text evidence="2 8">Belongs to the class-V pyridoxal-phosphate-dependent aminotransferase family. Csd subfamily.</text>
</comment>
<dbReference type="Pfam" id="PF00266">
    <property type="entry name" value="Aminotran_5"/>
    <property type="match status" value="1"/>
</dbReference>
<evidence type="ECO:0000256" key="8">
    <source>
        <dbReference type="RuleBase" id="RU004506"/>
    </source>
</evidence>
<comment type="caution">
    <text evidence="10">The sequence shown here is derived from an EMBL/GenBank/DDBJ whole genome shotgun (WGS) entry which is preliminary data.</text>
</comment>
<evidence type="ECO:0000256" key="2">
    <source>
        <dbReference type="ARBA" id="ARBA00010447"/>
    </source>
</evidence>